<accession>A0A2T7NHB6</accession>
<keyword evidence="3" id="KW-1185">Reference proteome</keyword>
<proteinExistence type="predicted"/>
<protein>
    <submittedName>
        <fullName evidence="2">Uncharacterized protein</fullName>
    </submittedName>
</protein>
<feature type="region of interest" description="Disordered" evidence="1">
    <location>
        <begin position="1"/>
        <end position="60"/>
    </location>
</feature>
<dbReference type="Proteomes" id="UP000245119">
    <property type="component" value="Linkage Group LG12"/>
</dbReference>
<reference evidence="2 3" key="1">
    <citation type="submission" date="2018-04" db="EMBL/GenBank/DDBJ databases">
        <title>The genome of golden apple snail Pomacea canaliculata provides insight into stress tolerance and invasive adaptation.</title>
        <authorList>
            <person name="Liu C."/>
            <person name="Liu B."/>
            <person name="Ren Y."/>
            <person name="Zhang Y."/>
            <person name="Wang H."/>
            <person name="Li S."/>
            <person name="Jiang F."/>
            <person name="Yin L."/>
            <person name="Zhang G."/>
            <person name="Qian W."/>
            <person name="Fan W."/>
        </authorList>
    </citation>
    <scope>NUCLEOTIDE SEQUENCE [LARGE SCALE GENOMIC DNA]</scope>
    <source>
        <strain evidence="2">SZHN2017</strain>
        <tissue evidence="2">Muscle</tissue>
    </source>
</reference>
<comment type="caution">
    <text evidence="2">The sequence shown here is derived from an EMBL/GenBank/DDBJ whole genome shotgun (WGS) entry which is preliminary data.</text>
</comment>
<dbReference type="EMBL" id="PZQS01000012">
    <property type="protein sequence ID" value="PVD20545.1"/>
    <property type="molecule type" value="Genomic_DNA"/>
</dbReference>
<evidence type="ECO:0000313" key="3">
    <source>
        <dbReference type="Proteomes" id="UP000245119"/>
    </source>
</evidence>
<evidence type="ECO:0000313" key="2">
    <source>
        <dbReference type="EMBL" id="PVD20545.1"/>
    </source>
</evidence>
<evidence type="ECO:0000256" key="1">
    <source>
        <dbReference type="SAM" id="MobiDB-lite"/>
    </source>
</evidence>
<sequence>MCKKRQSAKSRGDEWRGNGGDSGARFKVVEAVDRKHSQRQPLSPSYSHAAPQAKERPPSFRIPVLNHEACPVFSTQST</sequence>
<gene>
    <name evidence="2" type="ORF">C0Q70_18701</name>
</gene>
<name>A0A2T7NHB6_POMCA</name>
<organism evidence="2 3">
    <name type="scientific">Pomacea canaliculata</name>
    <name type="common">Golden apple snail</name>
    <dbReference type="NCBI Taxonomy" id="400727"/>
    <lineage>
        <taxon>Eukaryota</taxon>
        <taxon>Metazoa</taxon>
        <taxon>Spiralia</taxon>
        <taxon>Lophotrochozoa</taxon>
        <taxon>Mollusca</taxon>
        <taxon>Gastropoda</taxon>
        <taxon>Caenogastropoda</taxon>
        <taxon>Architaenioglossa</taxon>
        <taxon>Ampullarioidea</taxon>
        <taxon>Ampullariidae</taxon>
        <taxon>Pomacea</taxon>
    </lineage>
</organism>
<dbReference type="AlphaFoldDB" id="A0A2T7NHB6"/>